<evidence type="ECO:0000313" key="2">
    <source>
        <dbReference type="EMBL" id="MBM7584793.1"/>
    </source>
</evidence>
<comment type="caution">
    <text evidence="2">The sequence shown here is derived from an EMBL/GenBank/DDBJ whole genome shotgun (WGS) entry which is preliminary data.</text>
</comment>
<dbReference type="Proteomes" id="UP001646157">
    <property type="component" value="Unassembled WGS sequence"/>
</dbReference>
<name>A0ABS2NAB4_9BACI</name>
<keyword evidence="1" id="KW-0812">Transmembrane</keyword>
<dbReference type="EMBL" id="JAFBDZ010000001">
    <property type="protein sequence ID" value="MBM7584793.1"/>
    <property type="molecule type" value="Genomic_DNA"/>
</dbReference>
<keyword evidence="3" id="KW-1185">Reference proteome</keyword>
<protein>
    <submittedName>
        <fullName evidence="2">ABC-2 type transport system permease protein</fullName>
    </submittedName>
</protein>
<keyword evidence="1" id="KW-0472">Membrane</keyword>
<feature type="transmembrane region" description="Helical" evidence="1">
    <location>
        <begin position="156"/>
        <end position="183"/>
    </location>
</feature>
<evidence type="ECO:0000313" key="3">
    <source>
        <dbReference type="Proteomes" id="UP001646157"/>
    </source>
</evidence>
<dbReference type="PANTHER" id="PTHR37305">
    <property type="entry name" value="INTEGRAL MEMBRANE PROTEIN-RELATED"/>
    <property type="match status" value="1"/>
</dbReference>
<feature type="transmembrane region" description="Helical" evidence="1">
    <location>
        <begin position="289"/>
        <end position="311"/>
    </location>
</feature>
<proteinExistence type="predicted"/>
<evidence type="ECO:0000256" key="1">
    <source>
        <dbReference type="SAM" id="Phobius"/>
    </source>
</evidence>
<sequence length="318" mass="35742">MFNLIKNEWMKIFKRVGTYVMIGLILIIVAGSGAFTKYAESVSDNEPAGQQDWKKELQTQIEMDKQTLKEVPEINKSMYERSIAVNEYRIENNLPPNAEGENVWSFVEFNSNFVTFAGLFTIIVAASIVASEFTWGTIKLLLIRPISRTKILLSKYLTVLLFGITLLVILFGFSTLLGFILFGGGENVPHLVYVDGQVEEKNLVTYLINTYLLKSIDIIMMATMAFMISAVFRSSSLAIGISLFLLFMGGTATGFIAMKYDWAKYSLFANTDLTQYTGSMDPLIDGMTMGFSITMLLIYFIIFILLAFVIFNKRDVAA</sequence>
<dbReference type="Pfam" id="PF12679">
    <property type="entry name" value="ABC2_membrane_2"/>
    <property type="match status" value="1"/>
</dbReference>
<keyword evidence="1" id="KW-1133">Transmembrane helix</keyword>
<reference evidence="2 3" key="1">
    <citation type="submission" date="2021-01" db="EMBL/GenBank/DDBJ databases">
        <title>Genomic Encyclopedia of Type Strains, Phase IV (KMG-IV): sequencing the most valuable type-strain genomes for metagenomic binning, comparative biology and taxonomic classification.</title>
        <authorList>
            <person name="Goeker M."/>
        </authorList>
    </citation>
    <scope>NUCLEOTIDE SEQUENCE [LARGE SCALE GENOMIC DNA]</scope>
    <source>
        <strain evidence="2 3">DSM 24834</strain>
    </source>
</reference>
<feature type="transmembrane region" description="Helical" evidence="1">
    <location>
        <begin position="113"/>
        <end position="135"/>
    </location>
</feature>
<feature type="transmembrane region" description="Helical" evidence="1">
    <location>
        <begin position="12"/>
        <end position="35"/>
    </location>
</feature>
<accession>A0ABS2NAB4</accession>
<gene>
    <name evidence="2" type="ORF">JOC86_001330</name>
</gene>
<dbReference type="PANTHER" id="PTHR37305:SF1">
    <property type="entry name" value="MEMBRANE PROTEIN"/>
    <property type="match status" value="1"/>
</dbReference>
<feature type="transmembrane region" description="Helical" evidence="1">
    <location>
        <begin position="237"/>
        <end position="258"/>
    </location>
</feature>
<dbReference type="RefSeq" id="WP_205169192.1">
    <property type="nucleotide sequence ID" value="NZ_JAFBDZ010000001.1"/>
</dbReference>
<feature type="transmembrane region" description="Helical" evidence="1">
    <location>
        <begin position="203"/>
        <end position="225"/>
    </location>
</feature>
<organism evidence="2 3">
    <name type="scientific">Rossellomorea pakistanensis</name>
    <dbReference type="NCBI Taxonomy" id="992288"/>
    <lineage>
        <taxon>Bacteria</taxon>
        <taxon>Bacillati</taxon>
        <taxon>Bacillota</taxon>
        <taxon>Bacilli</taxon>
        <taxon>Bacillales</taxon>
        <taxon>Bacillaceae</taxon>
        <taxon>Rossellomorea</taxon>
    </lineage>
</organism>